<dbReference type="Proteomes" id="UP000649617">
    <property type="component" value="Unassembled WGS sequence"/>
</dbReference>
<accession>A0A812X2N2</accession>
<sequence length="711" mass="77873">MQPPVPPPEVGAELYSWLVELGLVKGKHGPSQNGKAHVLPGRLVANLVSGEAFVELLNSVFEKHAVKQKLTAHAGQPQQTWTQVAKGLHRLSVELDDVAVATLAGGDQAIVMELLQELHVVYQHWAAQEAKRHKRVRGRRVQPQQGQAHGYARVAGAGHVEAHEKHVQDGFEHNAGNRDLARHQHLEMRRGHPGHAGHPLEVPEMHEASLPGAVADGFQDVARHHVDEVTKHRPTREFEEDNRHEVPVREVKREAWDALSNLSADRDFSMATSAPELLGLSMIQQLRITASQAQELLSDNGRRLLRAFSDVERNSAHLSRWLGSLTHYGGAVAELLLLRPEHIPFTLTVLGHGLQAQSDAGESACVILAGVCAALSGTHLRKACAEWLINSSALADMAALMSQRPSSHAPAVSVMVSCYGDSLLQLTSQYLKQTARGEKDFLATVHHVLRTMLSQRDLAEACHEQGVPSHFLTRSLQRLSDERSTAGTLQAAALLATDLWLGGVSKTSPQEGLGDLLAALKKATQSRQGRCPQMVAFSCLAKLLSQLCDNQDVEGTPAVYRTYIYALVECESHSTREFGTRCLLGLLEKYEGVPVAILAELSVKKFQVSAEPLAVIDIELFLVIAKHPRCTDRHAEMQPSRELCVFIMICWSDPMSGWHRCLRELLAWLSCDSNKLGGLVLAVETHARLCCGERGCGPCCQPGALMGQKLL</sequence>
<gene>
    <name evidence="1" type="primary">SmE</name>
    <name evidence="1" type="ORF">SPIL2461_LOCUS20278</name>
</gene>
<reference evidence="1" key="1">
    <citation type="submission" date="2021-02" db="EMBL/GenBank/DDBJ databases">
        <authorList>
            <person name="Dougan E. K."/>
            <person name="Rhodes N."/>
            <person name="Thang M."/>
            <person name="Chan C."/>
        </authorList>
    </citation>
    <scope>NUCLEOTIDE SEQUENCE</scope>
</reference>
<organism evidence="1 2">
    <name type="scientific">Symbiodinium pilosum</name>
    <name type="common">Dinoflagellate</name>
    <dbReference type="NCBI Taxonomy" id="2952"/>
    <lineage>
        <taxon>Eukaryota</taxon>
        <taxon>Sar</taxon>
        <taxon>Alveolata</taxon>
        <taxon>Dinophyceae</taxon>
        <taxon>Suessiales</taxon>
        <taxon>Symbiodiniaceae</taxon>
        <taxon>Symbiodinium</taxon>
    </lineage>
</organism>
<evidence type="ECO:0000313" key="1">
    <source>
        <dbReference type="EMBL" id="CAE7714449.1"/>
    </source>
</evidence>
<comment type="caution">
    <text evidence="1">The sequence shown here is derived from an EMBL/GenBank/DDBJ whole genome shotgun (WGS) entry which is preliminary data.</text>
</comment>
<dbReference type="OrthoDB" id="441989at2759"/>
<keyword evidence="2" id="KW-1185">Reference proteome</keyword>
<name>A0A812X2N2_SYMPI</name>
<dbReference type="AlphaFoldDB" id="A0A812X2N2"/>
<proteinExistence type="predicted"/>
<evidence type="ECO:0000313" key="2">
    <source>
        <dbReference type="Proteomes" id="UP000649617"/>
    </source>
</evidence>
<protein>
    <submittedName>
        <fullName evidence="1">SmE protein</fullName>
    </submittedName>
</protein>
<dbReference type="EMBL" id="CAJNIZ010045238">
    <property type="protein sequence ID" value="CAE7714449.1"/>
    <property type="molecule type" value="Genomic_DNA"/>
</dbReference>